<protein>
    <recommendedName>
        <fullName evidence="10">DUF350 domain-containing protein</fullName>
    </recommendedName>
</protein>
<dbReference type="AlphaFoldDB" id="A0A518DZX2"/>
<name>A0A518DZX2_9BACT</name>
<reference evidence="8 9" key="1">
    <citation type="submission" date="2019-02" db="EMBL/GenBank/DDBJ databases">
        <title>Deep-cultivation of Planctomycetes and their phenomic and genomic characterization uncovers novel biology.</title>
        <authorList>
            <person name="Wiegand S."/>
            <person name="Jogler M."/>
            <person name="Boedeker C."/>
            <person name="Pinto D."/>
            <person name="Vollmers J."/>
            <person name="Rivas-Marin E."/>
            <person name="Kohn T."/>
            <person name="Peeters S.H."/>
            <person name="Heuer A."/>
            <person name="Rast P."/>
            <person name="Oberbeckmann S."/>
            <person name="Bunk B."/>
            <person name="Jeske O."/>
            <person name="Meyerdierks A."/>
            <person name="Storesund J.E."/>
            <person name="Kallscheuer N."/>
            <person name="Luecker S."/>
            <person name="Lage O.M."/>
            <person name="Pohl T."/>
            <person name="Merkel B.J."/>
            <person name="Hornburger P."/>
            <person name="Mueller R.-W."/>
            <person name="Bruemmer F."/>
            <person name="Labrenz M."/>
            <person name="Spormann A.M."/>
            <person name="Op den Camp H."/>
            <person name="Overmann J."/>
            <person name="Amann R."/>
            <person name="Jetten M.S.M."/>
            <person name="Mascher T."/>
            <person name="Medema M.H."/>
            <person name="Devos D.P."/>
            <person name="Kaster A.-K."/>
            <person name="Ovreas L."/>
            <person name="Rohde M."/>
            <person name="Galperin M.Y."/>
            <person name="Jogler C."/>
        </authorList>
    </citation>
    <scope>NUCLEOTIDE SEQUENCE [LARGE SCALE GENOMIC DNA]</scope>
    <source>
        <strain evidence="8 9">Pla85_3_4</strain>
    </source>
</reference>
<evidence type="ECO:0000256" key="3">
    <source>
        <dbReference type="ARBA" id="ARBA00022475"/>
    </source>
</evidence>
<evidence type="ECO:0000256" key="2">
    <source>
        <dbReference type="ARBA" id="ARBA00005779"/>
    </source>
</evidence>
<proteinExistence type="inferred from homology"/>
<keyword evidence="5 7" id="KW-1133">Transmembrane helix</keyword>
<keyword evidence="3" id="KW-1003">Cell membrane</keyword>
<dbReference type="InterPro" id="IPR007140">
    <property type="entry name" value="DUF350"/>
</dbReference>
<dbReference type="RefSeq" id="WP_197442581.1">
    <property type="nucleotide sequence ID" value="NZ_CP036433.1"/>
</dbReference>
<keyword evidence="6 7" id="KW-0472">Membrane</keyword>
<dbReference type="Proteomes" id="UP000317648">
    <property type="component" value="Chromosome"/>
</dbReference>
<keyword evidence="4 7" id="KW-0812">Transmembrane</keyword>
<evidence type="ECO:0000256" key="5">
    <source>
        <dbReference type="ARBA" id="ARBA00022989"/>
    </source>
</evidence>
<evidence type="ECO:0008006" key="10">
    <source>
        <dbReference type="Google" id="ProtNLM"/>
    </source>
</evidence>
<dbReference type="Pfam" id="PF03994">
    <property type="entry name" value="DUF350"/>
    <property type="match status" value="1"/>
</dbReference>
<gene>
    <name evidence="8" type="ORF">Pla8534_52340</name>
</gene>
<evidence type="ECO:0000313" key="9">
    <source>
        <dbReference type="Proteomes" id="UP000317648"/>
    </source>
</evidence>
<accession>A0A518DZX2</accession>
<comment type="subcellular location">
    <subcellularLocation>
        <location evidence="1">Cell membrane</location>
        <topology evidence="1">Multi-pass membrane protein</topology>
    </subcellularLocation>
</comment>
<dbReference type="GO" id="GO:0005886">
    <property type="term" value="C:plasma membrane"/>
    <property type="evidence" value="ECO:0007669"/>
    <property type="project" value="UniProtKB-SubCell"/>
</dbReference>
<evidence type="ECO:0000256" key="7">
    <source>
        <dbReference type="SAM" id="Phobius"/>
    </source>
</evidence>
<evidence type="ECO:0000256" key="6">
    <source>
        <dbReference type="ARBA" id="ARBA00023136"/>
    </source>
</evidence>
<evidence type="ECO:0000313" key="8">
    <source>
        <dbReference type="EMBL" id="QDU97388.1"/>
    </source>
</evidence>
<feature type="transmembrane region" description="Helical" evidence="7">
    <location>
        <begin position="49"/>
        <end position="70"/>
    </location>
</feature>
<comment type="similarity">
    <text evidence="2">Belongs to the UPF0719 family.</text>
</comment>
<dbReference type="EMBL" id="CP036433">
    <property type="protein sequence ID" value="QDU97388.1"/>
    <property type="molecule type" value="Genomic_DNA"/>
</dbReference>
<sequence length="111" mass="11599">MFTSLGWSQEAAGDGATETVVAVQESPVPVMVAGTPAAFDLTHDLLRPLLIAIVFTIVGLILFGVAIWLIVKLSPFSVRKEIEDDQNIALGLIIGSMIIGIAIVLAASLVG</sequence>
<evidence type="ECO:0000256" key="1">
    <source>
        <dbReference type="ARBA" id="ARBA00004651"/>
    </source>
</evidence>
<organism evidence="8 9">
    <name type="scientific">Lignipirellula cremea</name>
    <dbReference type="NCBI Taxonomy" id="2528010"/>
    <lineage>
        <taxon>Bacteria</taxon>
        <taxon>Pseudomonadati</taxon>
        <taxon>Planctomycetota</taxon>
        <taxon>Planctomycetia</taxon>
        <taxon>Pirellulales</taxon>
        <taxon>Pirellulaceae</taxon>
        <taxon>Lignipirellula</taxon>
    </lineage>
</organism>
<keyword evidence="9" id="KW-1185">Reference proteome</keyword>
<dbReference type="KEGG" id="lcre:Pla8534_52340"/>
<evidence type="ECO:0000256" key="4">
    <source>
        <dbReference type="ARBA" id="ARBA00022692"/>
    </source>
</evidence>
<feature type="transmembrane region" description="Helical" evidence="7">
    <location>
        <begin position="90"/>
        <end position="110"/>
    </location>
</feature>